<dbReference type="AlphaFoldDB" id="A0A2T3YR94"/>
<keyword evidence="10" id="KW-0812">Transmembrane</keyword>
<accession>A0A2T3YR94</accession>
<evidence type="ECO:0000256" key="2">
    <source>
        <dbReference type="ARBA" id="ARBA00012637"/>
    </source>
</evidence>
<protein>
    <recommendedName>
        <fullName evidence="2">NADH:ubiquinone reductase (non-electrogenic)</fullName>
        <ecNumber evidence="2">1.6.5.9</ecNumber>
    </recommendedName>
</protein>
<dbReference type="EMBL" id="KZ679282">
    <property type="protein sequence ID" value="PTB35088.1"/>
    <property type="molecule type" value="Genomic_DNA"/>
</dbReference>
<dbReference type="Pfam" id="PF07992">
    <property type="entry name" value="Pyr_redox_2"/>
    <property type="match status" value="1"/>
</dbReference>
<organism evidence="13 14">
    <name type="scientific">Trichoderma asperellum (strain ATCC 204424 / CBS 433.97 / NBRC 101777)</name>
    <dbReference type="NCBI Taxonomy" id="1042311"/>
    <lineage>
        <taxon>Eukaryota</taxon>
        <taxon>Fungi</taxon>
        <taxon>Dikarya</taxon>
        <taxon>Ascomycota</taxon>
        <taxon>Pezizomycotina</taxon>
        <taxon>Sordariomycetes</taxon>
        <taxon>Hypocreomycetidae</taxon>
        <taxon>Hypocreales</taxon>
        <taxon>Hypocreaceae</taxon>
        <taxon>Trichoderma</taxon>
    </lineage>
</organism>
<dbReference type="Gene3D" id="3.50.50.100">
    <property type="match status" value="1"/>
</dbReference>
<proteinExistence type="inferred from homology"/>
<dbReference type="STRING" id="1042311.A0A2T3YR94"/>
<dbReference type="EC" id="1.6.5.9" evidence="2"/>
<keyword evidence="6" id="KW-0560">Oxidoreductase</keyword>
<dbReference type="InterPro" id="IPR036188">
    <property type="entry name" value="FAD/NAD-bd_sf"/>
</dbReference>
<dbReference type="InterPro" id="IPR054585">
    <property type="entry name" value="NDH2-like_C"/>
</dbReference>
<feature type="domain" description="FAD/NAD(P)-binding" evidence="11">
    <location>
        <begin position="47"/>
        <end position="380"/>
    </location>
</feature>
<evidence type="ECO:0000256" key="6">
    <source>
        <dbReference type="ARBA" id="ARBA00023002"/>
    </source>
</evidence>
<evidence type="ECO:0000256" key="10">
    <source>
        <dbReference type="SAM" id="Phobius"/>
    </source>
</evidence>
<feature type="domain" description="External alternative NADH-ubiquinone oxidoreductase-like C-terminal" evidence="12">
    <location>
        <begin position="408"/>
        <end position="472"/>
    </location>
</feature>
<evidence type="ECO:0000256" key="5">
    <source>
        <dbReference type="ARBA" id="ARBA00022946"/>
    </source>
</evidence>
<dbReference type="GO" id="GO:0005739">
    <property type="term" value="C:mitochondrion"/>
    <property type="evidence" value="ECO:0007669"/>
    <property type="project" value="UniProtKB-ARBA"/>
</dbReference>
<keyword evidence="14" id="KW-1185">Reference proteome</keyword>
<dbReference type="Proteomes" id="UP000240493">
    <property type="component" value="Unassembled WGS sequence"/>
</dbReference>
<keyword evidence="10" id="KW-0472">Membrane</keyword>
<keyword evidence="7" id="KW-0520">NAD</keyword>
<comment type="catalytic activity">
    <reaction evidence="8">
        <text>a quinone + NADH + H(+) = a quinol + NAD(+)</text>
        <dbReference type="Rhea" id="RHEA:46160"/>
        <dbReference type="ChEBI" id="CHEBI:15378"/>
        <dbReference type="ChEBI" id="CHEBI:24646"/>
        <dbReference type="ChEBI" id="CHEBI:57540"/>
        <dbReference type="ChEBI" id="CHEBI:57945"/>
        <dbReference type="ChEBI" id="CHEBI:132124"/>
        <dbReference type="EC" id="1.6.5.9"/>
    </reaction>
</comment>
<evidence type="ECO:0000313" key="13">
    <source>
        <dbReference type="EMBL" id="PTB35088.1"/>
    </source>
</evidence>
<comment type="similarity">
    <text evidence="1">Belongs to the NADH dehydrogenase family.</text>
</comment>
<evidence type="ECO:0000256" key="7">
    <source>
        <dbReference type="ARBA" id="ARBA00023027"/>
    </source>
</evidence>
<dbReference type="OrthoDB" id="3244603at2759"/>
<evidence type="ECO:0000313" key="14">
    <source>
        <dbReference type="Proteomes" id="UP000240493"/>
    </source>
</evidence>
<keyword evidence="3" id="KW-0285">Flavoprotein</keyword>
<reference evidence="13 14" key="1">
    <citation type="submission" date="2016-07" db="EMBL/GenBank/DDBJ databases">
        <title>Multiple horizontal gene transfer events from other fungi enriched the ability of initially mycotrophic Trichoderma (Ascomycota) to feed on dead plant biomass.</title>
        <authorList>
            <consortium name="DOE Joint Genome Institute"/>
            <person name="Aerts A."/>
            <person name="Atanasova L."/>
            <person name="Chenthamara K."/>
            <person name="Zhang J."/>
            <person name="Grujic M."/>
            <person name="Henrissat B."/>
            <person name="Kuo A."/>
            <person name="Salamov A."/>
            <person name="Lipzen A."/>
            <person name="Labutti K."/>
            <person name="Barry K."/>
            <person name="Miao Y."/>
            <person name="Rahimi M.J."/>
            <person name="Shen Q."/>
            <person name="Grigoriev I.V."/>
            <person name="Kubicek C.P."/>
            <person name="Druzhinina I.S."/>
        </authorList>
    </citation>
    <scope>NUCLEOTIDE SEQUENCE [LARGE SCALE GENOMIC DNA]</scope>
    <source>
        <strain evidence="13 14">CBS 433.97</strain>
    </source>
</reference>
<dbReference type="GO" id="GO:0050136">
    <property type="term" value="F:NADH dehydrogenase (quinone) (non-electrogenic) activity"/>
    <property type="evidence" value="ECO:0007669"/>
    <property type="project" value="UniProtKB-EC"/>
</dbReference>
<name>A0A2T3YR94_TRIA4</name>
<comment type="catalytic activity">
    <reaction evidence="9">
        <text>a ubiquinone + NADH + H(+) = a ubiquinol + NAD(+)</text>
        <dbReference type="Rhea" id="RHEA:23152"/>
        <dbReference type="Rhea" id="RHEA-COMP:9565"/>
        <dbReference type="Rhea" id="RHEA-COMP:9566"/>
        <dbReference type="ChEBI" id="CHEBI:15378"/>
        <dbReference type="ChEBI" id="CHEBI:16389"/>
        <dbReference type="ChEBI" id="CHEBI:17976"/>
        <dbReference type="ChEBI" id="CHEBI:57540"/>
        <dbReference type="ChEBI" id="CHEBI:57945"/>
    </reaction>
</comment>
<evidence type="ECO:0000256" key="3">
    <source>
        <dbReference type="ARBA" id="ARBA00022630"/>
    </source>
</evidence>
<dbReference type="PANTHER" id="PTHR43706">
    <property type="entry name" value="NADH DEHYDROGENASE"/>
    <property type="match status" value="1"/>
</dbReference>
<dbReference type="PANTHER" id="PTHR43706:SF47">
    <property type="entry name" value="EXTERNAL NADH-UBIQUINONE OXIDOREDUCTASE 1, MITOCHONDRIAL-RELATED"/>
    <property type="match status" value="1"/>
</dbReference>
<keyword evidence="10" id="KW-1133">Transmembrane helix</keyword>
<dbReference type="InterPro" id="IPR045024">
    <property type="entry name" value="NDH-2"/>
</dbReference>
<evidence type="ECO:0000259" key="11">
    <source>
        <dbReference type="Pfam" id="PF07992"/>
    </source>
</evidence>
<dbReference type="Pfam" id="PF22366">
    <property type="entry name" value="NDH2_C"/>
    <property type="match status" value="1"/>
</dbReference>
<dbReference type="PRINTS" id="PR00368">
    <property type="entry name" value="FADPNR"/>
</dbReference>
<evidence type="ECO:0000256" key="9">
    <source>
        <dbReference type="ARBA" id="ARBA00049010"/>
    </source>
</evidence>
<dbReference type="InterPro" id="IPR023753">
    <property type="entry name" value="FAD/NAD-binding_dom"/>
</dbReference>
<keyword evidence="4" id="KW-0274">FAD</keyword>
<evidence type="ECO:0000256" key="1">
    <source>
        <dbReference type="ARBA" id="ARBA00005272"/>
    </source>
</evidence>
<dbReference type="SUPFAM" id="SSF51905">
    <property type="entry name" value="FAD/NAD(P)-binding domain"/>
    <property type="match status" value="2"/>
</dbReference>
<evidence type="ECO:0000256" key="4">
    <source>
        <dbReference type="ARBA" id="ARBA00022827"/>
    </source>
</evidence>
<evidence type="ECO:0000256" key="8">
    <source>
        <dbReference type="ARBA" id="ARBA00047599"/>
    </source>
</evidence>
<sequence>MNSSKLASRSYRLFLVTAVGYCSYLAWTICSTEEKPKPVTPAAEKKNLVVLGTGWGSVSFLKDLDIDNYNVFVISPRNYFLFTPLLPSCTTGLVEGHSLMEPIRNFFKGKSAVEFYEAEATEVDPERRVVHIKRNHTIQGEVAQSVIPYDMLVVGVGADNATFNVPGVEEHSCFLKNANDAQKIRNRITDCIETALCKGRSSDEIQKLLHFVVVGGGPTGVEFAAELQDYYKDGLRDRFPDIMDAFRITLIEALPNVLPMFSKQLMDYTESTLKAEAINVLTKASVKEVSKDDIRVEVTKPDGTKDIQTIPYGLLVWATGNKQKGIIENLAMRLNKQQDSRRGLVVDGCLAVQGAHNIWALGDCANSKLPPTAQVAHQQGSYLANVFNAMARTPSSGGPEVQPFDYNHQGALAYIGMDKAVADLNLLGFNISSHGFFTFLFWKAAYLNMCLSARSRFLVTTDWMKARVFGRDMFRE</sequence>
<evidence type="ECO:0000259" key="12">
    <source>
        <dbReference type="Pfam" id="PF22366"/>
    </source>
</evidence>
<gene>
    <name evidence="13" type="ORF">M441DRAFT_205609</name>
</gene>
<feature type="transmembrane region" description="Helical" evidence="10">
    <location>
        <begin position="12"/>
        <end position="29"/>
    </location>
</feature>
<keyword evidence="5" id="KW-0809">Transit peptide</keyword>